<dbReference type="CDD" id="cd04301">
    <property type="entry name" value="NAT_SF"/>
    <property type="match status" value="1"/>
</dbReference>
<dbReference type="PROSITE" id="PS51186">
    <property type="entry name" value="GNAT"/>
    <property type="match status" value="1"/>
</dbReference>
<evidence type="ECO:0000313" key="2">
    <source>
        <dbReference type="EMBL" id="MFE5981332.1"/>
    </source>
</evidence>
<dbReference type="PANTHER" id="PTHR43617">
    <property type="entry name" value="L-AMINO ACID N-ACETYLTRANSFERASE"/>
    <property type="match status" value="1"/>
</dbReference>
<dbReference type="Proteomes" id="UP001600424">
    <property type="component" value="Unassembled WGS sequence"/>
</dbReference>
<dbReference type="Gene3D" id="3.40.630.30">
    <property type="match status" value="1"/>
</dbReference>
<dbReference type="RefSeq" id="WP_386253977.1">
    <property type="nucleotide sequence ID" value="NZ_JBHTRV010000011.1"/>
</dbReference>
<feature type="domain" description="N-acetyltransferase" evidence="1">
    <location>
        <begin position="12"/>
        <end position="156"/>
    </location>
</feature>
<accession>A0ABW6IUM1</accession>
<dbReference type="InterPro" id="IPR016181">
    <property type="entry name" value="Acyl_CoA_acyltransferase"/>
</dbReference>
<dbReference type="SUPFAM" id="SSF55729">
    <property type="entry name" value="Acyl-CoA N-acyltransferases (Nat)"/>
    <property type="match status" value="1"/>
</dbReference>
<evidence type="ECO:0000259" key="1">
    <source>
        <dbReference type="PROSITE" id="PS51186"/>
    </source>
</evidence>
<dbReference type="EC" id="2.3.1.-" evidence="2"/>
<comment type="caution">
    <text evidence="2">The sequence shown here is derived from an EMBL/GenBank/DDBJ whole genome shotgun (WGS) entry which is preliminary data.</text>
</comment>
<keyword evidence="2" id="KW-0012">Acyltransferase</keyword>
<proteinExistence type="predicted"/>
<evidence type="ECO:0000313" key="3">
    <source>
        <dbReference type="Proteomes" id="UP001600424"/>
    </source>
</evidence>
<organism evidence="2 3">
    <name type="scientific">Streptomyces wedmorensis</name>
    <dbReference type="NCBI Taxonomy" id="43759"/>
    <lineage>
        <taxon>Bacteria</taxon>
        <taxon>Bacillati</taxon>
        <taxon>Actinomycetota</taxon>
        <taxon>Actinomycetes</taxon>
        <taxon>Kitasatosporales</taxon>
        <taxon>Streptomycetaceae</taxon>
        <taxon>Streptomyces</taxon>
    </lineage>
</organism>
<dbReference type="GO" id="GO:0016746">
    <property type="term" value="F:acyltransferase activity"/>
    <property type="evidence" value="ECO:0007669"/>
    <property type="project" value="UniProtKB-KW"/>
</dbReference>
<keyword evidence="2" id="KW-0808">Transferase</keyword>
<gene>
    <name evidence="2" type="ORF">ACFQ63_16675</name>
</gene>
<keyword evidence="3" id="KW-1185">Reference proteome</keyword>
<dbReference type="EMBL" id="JBHTRV010000011">
    <property type="protein sequence ID" value="MFE5981332.1"/>
    <property type="molecule type" value="Genomic_DNA"/>
</dbReference>
<dbReference type="InterPro" id="IPR000182">
    <property type="entry name" value="GNAT_dom"/>
</dbReference>
<sequence>MMEFTDRQGRGVVLEDITDENWRSVADVAPADDQRRFVAALGARYLLLSLRGGVWTSLAVRAGEEVVGHVMWAYDDEDGTHWIGGMIVNADEQGQGVGRLAVRALLRRLAALPDCREVRLSYHPDNAPAAALYKSLGFEPTGDFEDEEVVAALSAAAATTA</sequence>
<dbReference type="InterPro" id="IPR050276">
    <property type="entry name" value="MshD_Acetyltransferase"/>
</dbReference>
<dbReference type="Pfam" id="PF00583">
    <property type="entry name" value="Acetyltransf_1"/>
    <property type="match status" value="1"/>
</dbReference>
<protein>
    <submittedName>
        <fullName evidence="2">GNAT family N-acetyltransferase</fullName>
        <ecNumber evidence="2">2.3.1.-</ecNumber>
    </submittedName>
</protein>
<reference evidence="2 3" key="1">
    <citation type="submission" date="2024-09" db="EMBL/GenBank/DDBJ databases">
        <title>The Natural Products Discovery Center: Release of the First 8490 Sequenced Strains for Exploring Actinobacteria Biosynthetic Diversity.</title>
        <authorList>
            <person name="Kalkreuter E."/>
            <person name="Kautsar S.A."/>
            <person name="Yang D."/>
            <person name="Bader C.D."/>
            <person name="Teijaro C.N."/>
            <person name="Fluegel L."/>
            <person name="Davis C.M."/>
            <person name="Simpson J.R."/>
            <person name="Lauterbach L."/>
            <person name="Steele A.D."/>
            <person name="Gui C."/>
            <person name="Meng S."/>
            <person name="Li G."/>
            <person name="Viehrig K."/>
            <person name="Ye F."/>
            <person name="Su P."/>
            <person name="Kiefer A.F."/>
            <person name="Nichols A."/>
            <person name="Cepeda A.J."/>
            <person name="Yan W."/>
            <person name="Fan B."/>
            <person name="Jiang Y."/>
            <person name="Adhikari A."/>
            <person name="Zheng C.-J."/>
            <person name="Schuster L."/>
            <person name="Cowan T.M."/>
            <person name="Smanski M.J."/>
            <person name="Chevrette M.G."/>
            <person name="De Carvalho L.P.S."/>
            <person name="Shen B."/>
        </authorList>
    </citation>
    <scope>NUCLEOTIDE SEQUENCE [LARGE SCALE GENOMIC DNA]</scope>
    <source>
        <strain evidence="2 3">NPDC056472</strain>
    </source>
</reference>
<name>A0ABW6IUM1_STRWE</name>